<organism evidence="3 4">
    <name type="scientific">Drosophila navojoa</name>
    <name type="common">Fruit fly</name>
    <dbReference type="NCBI Taxonomy" id="7232"/>
    <lineage>
        <taxon>Eukaryota</taxon>
        <taxon>Metazoa</taxon>
        <taxon>Ecdysozoa</taxon>
        <taxon>Arthropoda</taxon>
        <taxon>Hexapoda</taxon>
        <taxon>Insecta</taxon>
        <taxon>Pterygota</taxon>
        <taxon>Neoptera</taxon>
        <taxon>Endopterygota</taxon>
        <taxon>Diptera</taxon>
        <taxon>Brachycera</taxon>
        <taxon>Muscomorpha</taxon>
        <taxon>Ephydroidea</taxon>
        <taxon>Drosophilidae</taxon>
        <taxon>Drosophila</taxon>
    </lineage>
</organism>
<proteinExistence type="predicted"/>
<evidence type="ECO:0000313" key="3">
    <source>
        <dbReference type="EMBL" id="TDG42055.1"/>
    </source>
</evidence>
<comment type="caution">
    <text evidence="3">The sequence shown here is derived from an EMBL/GenBank/DDBJ whole genome shotgun (WGS) entry which is preliminary data.</text>
</comment>
<feature type="coiled-coil region" evidence="1">
    <location>
        <begin position="58"/>
        <end position="85"/>
    </location>
</feature>
<dbReference type="OMA" id="QHEMEQS"/>
<sequence length="98" mass="11218">MADARNKRLHSRRTSTRPNSNSNSDFSSNPNSDHFNRPQATDFTTKQHLRLRAGDLRLARIQVSLSKLQHEMEQSSKQIAALCQDAKMDKNLDKVLLQ</sequence>
<reference evidence="3 4" key="1">
    <citation type="journal article" date="2019" name="J. Hered.">
        <title>An Improved Genome Assembly for Drosophila navojoa, the Basal Species in the mojavensis Cluster.</title>
        <authorList>
            <person name="Vanderlinde T."/>
            <person name="Dupim E.G."/>
            <person name="Nazario-Yepiz N.O."/>
            <person name="Carvalho A.B."/>
        </authorList>
    </citation>
    <scope>NUCLEOTIDE SEQUENCE [LARGE SCALE GENOMIC DNA]</scope>
    <source>
        <strain evidence="3">Navoj_Jal97</strain>
        <tissue evidence="3">Whole organism</tissue>
    </source>
</reference>
<protein>
    <submittedName>
        <fullName evidence="3">Uncharacterized protein</fullName>
    </submittedName>
</protein>
<dbReference type="EMBL" id="LSRL02000271">
    <property type="protein sequence ID" value="TDG42055.1"/>
    <property type="molecule type" value="Genomic_DNA"/>
</dbReference>
<name>A0A484B2N9_DRONA</name>
<dbReference type="STRING" id="7232.A0A484B2N9"/>
<keyword evidence="4" id="KW-1185">Reference proteome</keyword>
<accession>A0A484B2N9</accession>
<keyword evidence="1" id="KW-0175">Coiled coil</keyword>
<feature type="compositionally biased region" description="Low complexity" evidence="2">
    <location>
        <begin position="16"/>
        <end position="33"/>
    </location>
</feature>
<feature type="region of interest" description="Disordered" evidence="2">
    <location>
        <begin position="1"/>
        <end position="48"/>
    </location>
</feature>
<evidence type="ECO:0000313" key="4">
    <source>
        <dbReference type="Proteomes" id="UP000295192"/>
    </source>
</evidence>
<dbReference type="OrthoDB" id="7871222at2759"/>
<evidence type="ECO:0000256" key="2">
    <source>
        <dbReference type="SAM" id="MobiDB-lite"/>
    </source>
</evidence>
<gene>
    <name evidence="3" type="ORF">AWZ03_011512</name>
</gene>
<evidence type="ECO:0000256" key="1">
    <source>
        <dbReference type="SAM" id="Coils"/>
    </source>
</evidence>
<dbReference type="Proteomes" id="UP000295192">
    <property type="component" value="Unassembled WGS sequence"/>
</dbReference>
<dbReference type="AlphaFoldDB" id="A0A484B2N9"/>